<organism evidence="1 2">
    <name type="scientific">Micromonospora tulbaghiae</name>
    <dbReference type="NCBI Taxonomy" id="479978"/>
    <lineage>
        <taxon>Bacteria</taxon>
        <taxon>Bacillati</taxon>
        <taxon>Actinomycetota</taxon>
        <taxon>Actinomycetes</taxon>
        <taxon>Micromonosporales</taxon>
        <taxon>Micromonosporaceae</taxon>
        <taxon>Micromonospora</taxon>
    </lineage>
</organism>
<proteinExistence type="predicted"/>
<gene>
    <name evidence="1" type="ORF">CSH63_05740</name>
</gene>
<sequence>MSGRLRSRLGLGSLTPDRIEQRVELRLSTAGQVSRIDSGQQRPWMARWIFVLYGPGGMVAPPARRHRMQLEQIQSTSDVLGLDAVLG</sequence>
<evidence type="ECO:0000313" key="2">
    <source>
        <dbReference type="Proteomes" id="UP000267804"/>
    </source>
</evidence>
<dbReference type="Proteomes" id="UP000267804">
    <property type="component" value="Chromosome"/>
</dbReference>
<dbReference type="AlphaFoldDB" id="A0A386WF80"/>
<dbReference type="KEGG" id="mtua:CSH63_05740"/>
<evidence type="ECO:0000313" key="1">
    <source>
        <dbReference type="EMBL" id="AYF26947.1"/>
    </source>
</evidence>
<reference evidence="1 2" key="1">
    <citation type="submission" date="2017-10" db="EMBL/GenBank/DDBJ databases">
        <title>Integration of genomic and chemical information greatly accelerates assignment of the full stereostructure of myelolactone, a potent inhibitor of myeloma from a marine-derived Micromonospora.</title>
        <authorList>
            <person name="Kim M.C."/>
            <person name="Machado H."/>
            <person name="Jensen P.R."/>
            <person name="Fenical W."/>
        </authorList>
    </citation>
    <scope>NUCLEOTIDE SEQUENCE [LARGE SCALE GENOMIC DNA]</scope>
    <source>
        <strain evidence="1 2">CNY-010</strain>
    </source>
</reference>
<dbReference type="EMBL" id="CP024087">
    <property type="protein sequence ID" value="AYF26947.1"/>
    <property type="molecule type" value="Genomic_DNA"/>
</dbReference>
<name>A0A386WF80_9ACTN</name>
<accession>A0A386WF80</accession>
<protein>
    <submittedName>
        <fullName evidence="1">Uncharacterized protein</fullName>
    </submittedName>
</protein>